<accession>A0ABU1V7M5</accession>
<evidence type="ECO:0008006" key="4">
    <source>
        <dbReference type="Google" id="ProtNLM"/>
    </source>
</evidence>
<feature type="transmembrane region" description="Helical" evidence="1">
    <location>
        <begin position="29"/>
        <end position="49"/>
    </location>
</feature>
<organism evidence="2 3">
    <name type="scientific">Hydrogenophaga laconesensis</name>
    <dbReference type="NCBI Taxonomy" id="1805971"/>
    <lineage>
        <taxon>Bacteria</taxon>
        <taxon>Pseudomonadati</taxon>
        <taxon>Pseudomonadota</taxon>
        <taxon>Betaproteobacteria</taxon>
        <taxon>Burkholderiales</taxon>
        <taxon>Comamonadaceae</taxon>
        <taxon>Hydrogenophaga</taxon>
    </lineage>
</organism>
<protein>
    <recommendedName>
        <fullName evidence="4">Lipoprotein</fullName>
    </recommendedName>
</protein>
<dbReference type="RefSeq" id="WP_204732869.1">
    <property type="nucleotide sequence ID" value="NZ_JAVDWE010000002.1"/>
</dbReference>
<keyword evidence="1" id="KW-0812">Transmembrane</keyword>
<name>A0ABU1V7M5_9BURK</name>
<proteinExistence type="predicted"/>
<sequence length="306" mass="34948">MNTSFGDCFRGVLADDLVPRIIARRALRLCAALAIVATLAACAATRLAYNQAPTLSYWWIDRHVDLNDTQTGQTREDLQAFFQWHRREELPVYAGLLRQWQSMAVSEVSAAQACAQFEDIRQRLDRAAAETVEPFARLALGLSPEQLDNLKRQQARSNEEFEKDFLRGSPEQRLNRRMDKALERSESFYGTLDKGQRELLRSLLQKSPFDPQRTQSERLRRQADLLQTVRDAQAEPAKAEQFVREHIARIRRSPAPGYDAYNEELVRQGCAQFAALHNSTSAGQRANAVRKLKGYEDDLRVLSAQR</sequence>
<dbReference type="Proteomes" id="UP001265550">
    <property type="component" value="Unassembled WGS sequence"/>
</dbReference>
<evidence type="ECO:0000313" key="2">
    <source>
        <dbReference type="EMBL" id="MDR7093253.1"/>
    </source>
</evidence>
<keyword evidence="1" id="KW-1133">Transmembrane helix</keyword>
<dbReference type="Pfam" id="PF19795">
    <property type="entry name" value="DUF6279"/>
    <property type="match status" value="1"/>
</dbReference>
<gene>
    <name evidence="2" type="ORF">J2X09_000985</name>
</gene>
<reference evidence="2 3" key="1">
    <citation type="submission" date="2023-07" db="EMBL/GenBank/DDBJ databases">
        <title>Sorghum-associated microbial communities from plants grown in Nebraska, USA.</title>
        <authorList>
            <person name="Schachtman D."/>
        </authorList>
    </citation>
    <scope>NUCLEOTIDE SEQUENCE [LARGE SCALE GENOMIC DNA]</scope>
    <source>
        <strain evidence="2 3">BE240</strain>
    </source>
</reference>
<dbReference type="EMBL" id="JAVDWE010000002">
    <property type="protein sequence ID" value="MDR7093253.1"/>
    <property type="molecule type" value="Genomic_DNA"/>
</dbReference>
<comment type="caution">
    <text evidence="2">The sequence shown here is derived from an EMBL/GenBank/DDBJ whole genome shotgun (WGS) entry which is preliminary data.</text>
</comment>
<evidence type="ECO:0000313" key="3">
    <source>
        <dbReference type="Proteomes" id="UP001265550"/>
    </source>
</evidence>
<keyword evidence="3" id="KW-1185">Reference proteome</keyword>
<keyword evidence="1" id="KW-0472">Membrane</keyword>
<evidence type="ECO:0000256" key="1">
    <source>
        <dbReference type="SAM" id="Phobius"/>
    </source>
</evidence>